<reference evidence="1 2" key="1">
    <citation type="submission" date="2023-07" db="EMBL/GenBank/DDBJ databases">
        <title>Sorghum-associated microbial communities from plants grown in Nebraska, USA.</title>
        <authorList>
            <person name="Schachtman D."/>
        </authorList>
    </citation>
    <scope>NUCLEOTIDE SEQUENCE [LARGE SCALE GENOMIC DNA]</scope>
    <source>
        <strain evidence="1 2">BE57</strain>
    </source>
</reference>
<protein>
    <submittedName>
        <fullName evidence="1">Uncharacterized protein</fullName>
    </submittedName>
</protein>
<keyword evidence="2" id="KW-1185">Reference proteome</keyword>
<evidence type="ECO:0000313" key="1">
    <source>
        <dbReference type="EMBL" id="MDR6805565.1"/>
    </source>
</evidence>
<proteinExistence type="predicted"/>
<accession>A0ABU1QXW7</accession>
<dbReference type="Proteomes" id="UP001264980">
    <property type="component" value="Unassembled WGS sequence"/>
</dbReference>
<name>A0ABU1QXW7_9BACT</name>
<dbReference type="RefSeq" id="WP_309983521.1">
    <property type="nucleotide sequence ID" value="NZ_JAVDTI010000002.1"/>
</dbReference>
<organism evidence="1 2">
    <name type="scientific">Dyadobacter fermentans</name>
    <dbReference type="NCBI Taxonomy" id="94254"/>
    <lineage>
        <taxon>Bacteria</taxon>
        <taxon>Pseudomonadati</taxon>
        <taxon>Bacteroidota</taxon>
        <taxon>Cytophagia</taxon>
        <taxon>Cytophagales</taxon>
        <taxon>Spirosomataceae</taxon>
        <taxon>Dyadobacter</taxon>
    </lineage>
</organism>
<dbReference type="EMBL" id="JAVDTI010000002">
    <property type="protein sequence ID" value="MDR6805565.1"/>
    <property type="molecule type" value="Genomic_DNA"/>
</dbReference>
<sequence length="56" mass="6357">MAKTRKPVEGAELETKRVRIVKLHPLVVNEPGETPTLPKTVADKLLEMEYAEEIEE</sequence>
<comment type="caution">
    <text evidence="1">The sequence shown here is derived from an EMBL/GenBank/DDBJ whole genome shotgun (WGS) entry which is preliminary data.</text>
</comment>
<gene>
    <name evidence="1" type="ORF">J2W84_002611</name>
</gene>
<evidence type="ECO:0000313" key="2">
    <source>
        <dbReference type="Proteomes" id="UP001264980"/>
    </source>
</evidence>